<evidence type="ECO:0000313" key="2">
    <source>
        <dbReference type="EMBL" id="MCJ8208115.1"/>
    </source>
</evidence>
<dbReference type="RefSeq" id="WP_245127953.1">
    <property type="nucleotide sequence ID" value="NZ_JALJEJ010000001.1"/>
</dbReference>
<dbReference type="Proteomes" id="UP001139450">
    <property type="component" value="Unassembled WGS sequence"/>
</dbReference>
<protein>
    <submittedName>
        <fullName evidence="2">Uncharacterized protein</fullName>
    </submittedName>
</protein>
<proteinExistence type="predicted"/>
<accession>A0A9X1X0I4</accession>
<reference evidence="2" key="1">
    <citation type="submission" date="2022-04" db="EMBL/GenBank/DDBJ databases">
        <title>Mucilaginibacter sp. RS28 isolated from freshwater.</title>
        <authorList>
            <person name="Ko S.-R."/>
        </authorList>
    </citation>
    <scope>NUCLEOTIDE SEQUENCE</scope>
    <source>
        <strain evidence="2">RS28</strain>
    </source>
</reference>
<keyword evidence="1" id="KW-0812">Transmembrane</keyword>
<comment type="caution">
    <text evidence="2">The sequence shown here is derived from an EMBL/GenBank/DDBJ whole genome shotgun (WGS) entry which is preliminary data.</text>
</comment>
<evidence type="ECO:0000256" key="1">
    <source>
        <dbReference type="SAM" id="Phobius"/>
    </source>
</evidence>
<keyword evidence="1" id="KW-1133">Transmembrane helix</keyword>
<dbReference type="EMBL" id="JALJEJ010000001">
    <property type="protein sequence ID" value="MCJ8208115.1"/>
    <property type="molecule type" value="Genomic_DNA"/>
</dbReference>
<gene>
    <name evidence="2" type="ORF">MUY27_00250</name>
</gene>
<organism evidence="2 3">
    <name type="scientific">Mucilaginibacter straminoryzae</name>
    <dbReference type="NCBI Taxonomy" id="2932774"/>
    <lineage>
        <taxon>Bacteria</taxon>
        <taxon>Pseudomonadati</taxon>
        <taxon>Bacteroidota</taxon>
        <taxon>Sphingobacteriia</taxon>
        <taxon>Sphingobacteriales</taxon>
        <taxon>Sphingobacteriaceae</taxon>
        <taxon>Mucilaginibacter</taxon>
    </lineage>
</organism>
<feature type="transmembrane region" description="Helical" evidence="1">
    <location>
        <begin position="38"/>
        <end position="59"/>
    </location>
</feature>
<evidence type="ECO:0000313" key="3">
    <source>
        <dbReference type="Proteomes" id="UP001139450"/>
    </source>
</evidence>
<keyword evidence="1" id="KW-0472">Membrane</keyword>
<name>A0A9X1X0I4_9SPHI</name>
<dbReference type="AlphaFoldDB" id="A0A9X1X0I4"/>
<sequence length="63" mass="7746">MKNTKRQHRLQWQQLLETQRARVANRLNRYTARWPPTAWKIALLLFITLCSTACLWLMLHRWL</sequence>
<keyword evidence="3" id="KW-1185">Reference proteome</keyword>